<dbReference type="EMBL" id="BK015888">
    <property type="protein sequence ID" value="DAD71827.1"/>
    <property type="molecule type" value="Genomic_DNA"/>
</dbReference>
<organism evidence="1">
    <name type="scientific">Siphoviridae sp. ctoiW10</name>
    <dbReference type="NCBI Taxonomy" id="2827592"/>
    <lineage>
        <taxon>Viruses</taxon>
        <taxon>Duplodnaviria</taxon>
        <taxon>Heunggongvirae</taxon>
        <taxon>Uroviricota</taxon>
        <taxon>Caudoviricetes</taxon>
    </lineage>
</organism>
<sequence>MRCLPLSVGAEEQSVADGTGNTGSFGGAFVFAVRRRKFDENL</sequence>
<name>A0A8S5LPR5_9CAUD</name>
<reference evidence="1" key="1">
    <citation type="journal article" date="2021" name="Proc. Natl. Acad. Sci. U.S.A.">
        <title>A Catalog of Tens of Thousands of Viruses from Human Metagenomes Reveals Hidden Associations with Chronic Diseases.</title>
        <authorList>
            <person name="Tisza M.J."/>
            <person name="Buck C.B."/>
        </authorList>
    </citation>
    <scope>NUCLEOTIDE SEQUENCE</scope>
    <source>
        <strain evidence="1">CtoiW10</strain>
    </source>
</reference>
<proteinExistence type="predicted"/>
<evidence type="ECO:0000313" key="1">
    <source>
        <dbReference type="EMBL" id="DAD71827.1"/>
    </source>
</evidence>
<protein>
    <submittedName>
        <fullName evidence="1">Uncharacterized protein</fullName>
    </submittedName>
</protein>
<accession>A0A8S5LPR5</accession>